<dbReference type="Proteomes" id="UP001555786">
    <property type="component" value="Unassembled WGS sequence"/>
</dbReference>
<evidence type="ECO:0000313" key="2">
    <source>
        <dbReference type="Proteomes" id="UP001555786"/>
    </source>
</evidence>
<dbReference type="EMBL" id="JBFNQD010000001">
    <property type="protein sequence ID" value="MEW9304503.1"/>
    <property type="molecule type" value="Genomic_DNA"/>
</dbReference>
<protein>
    <submittedName>
        <fullName evidence="1">Uncharacterized protein</fullName>
    </submittedName>
</protein>
<sequence length="207" mass="22877">MSISVFDDEDTVHRKRVKEAATLRDYYTRFAARWPFQAGDLVVCRPEYDGRSSGHLNLVLELGPPPLDYKPSAGFGDPAGATSPSKADMRVATFSAFGRVTTAWVESWGFELWNGEGAKFPSATRLFWTETNPDPVPELPEDALVVDFYTPIAVHSNIAPHIEWIVRFPIGDVEGNIEGDDCQRFASREVAKSYCDQMKAGEGASNG</sequence>
<organism evidence="1 2">
    <name type="scientific">Labrys neptuniae</name>
    <dbReference type="NCBI Taxonomy" id="376174"/>
    <lineage>
        <taxon>Bacteria</taxon>
        <taxon>Pseudomonadati</taxon>
        <taxon>Pseudomonadota</taxon>
        <taxon>Alphaproteobacteria</taxon>
        <taxon>Hyphomicrobiales</taxon>
        <taxon>Xanthobacteraceae</taxon>
        <taxon>Labrys</taxon>
    </lineage>
</organism>
<comment type="caution">
    <text evidence="1">The sequence shown here is derived from an EMBL/GenBank/DDBJ whole genome shotgun (WGS) entry which is preliminary data.</text>
</comment>
<keyword evidence="2" id="KW-1185">Reference proteome</keyword>
<reference evidence="1 2" key="1">
    <citation type="submission" date="2024-07" db="EMBL/GenBank/DDBJ databases">
        <title>Description of Labrys sedimenti sp. nov., isolated from a diclofenac-degrading enrichment culture.</title>
        <authorList>
            <person name="Tancsics A."/>
            <person name="Csepanyi A."/>
        </authorList>
    </citation>
    <scope>NUCLEOTIDE SEQUENCE [LARGE SCALE GENOMIC DNA]</scope>
    <source>
        <strain evidence="1 2">LMG 23578</strain>
    </source>
</reference>
<name>A0ABV3PFW2_9HYPH</name>
<dbReference type="RefSeq" id="WP_367622863.1">
    <property type="nucleotide sequence ID" value="NZ_JBFNQD010000001.1"/>
</dbReference>
<evidence type="ECO:0000313" key="1">
    <source>
        <dbReference type="EMBL" id="MEW9304503.1"/>
    </source>
</evidence>
<gene>
    <name evidence="1" type="ORF">ABXS05_03070</name>
</gene>
<proteinExistence type="predicted"/>
<accession>A0ABV3PFW2</accession>